<dbReference type="EMBL" id="KZ452012">
    <property type="protein sequence ID" value="PKA51906.1"/>
    <property type="molecule type" value="Genomic_DNA"/>
</dbReference>
<keyword evidence="5 6" id="KW-0833">Ubl conjugation pathway</keyword>
<evidence type="ECO:0000256" key="5">
    <source>
        <dbReference type="ARBA" id="ARBA00022786"/>
    </source>
</evidence>
<comment type="similarity">
    <text evidence="2">Belongs to the UPL family. K-HECT subfamily.</text>
</comment>
<feature type="active site" description="Glycyl thioester intermediate" evidence="6">
    <location>
        <position position="1510"/>
    </location>
</feature>
<dbReference type="STRING" id="1088818.A0A2I0A8P2"/>
<reference evidence="9 10" key="1">
    <citation type="journal article" date="2017" name="Nature">
        <title>The Apostasia genome and the evolution of orchids.</title>
        <authorList>
            <person name="Zhang G.Q."/>
            <person name="Liu K.W."/>
            <person name="Li Z."/>
            <person name="Lohaus R."/>
            <person name="Hsiao Y.Y."/>
            <person name="Niu S.C."/>
            <person name="Wang J.Y."/>
            <person name="Lin Y.C."/>
            <person name="Xu Q."/>
            <person name="Chen L.J."/>
            <person name="Yoshida K."/>
            <person name="Fujiwara S."/>
            <person name="Wang Z.W."/>
            <person name="Zhang Y.Q."/>
            <person name="Mitsuda N."/>
            <person name="Wang M."/>
            <person name="Liu G.H."/>
            <person name="Pecoraro L."/>
            <person name="Huang H.X."/>
            <person name="Xiao X.J."/>
            <person name="Lin M."/>
            <person name="Wu X.Y."/>
            <person name="Wu W.L."/>
            <person name="Chen Y.Y."/>
            <person name="Chang S.B."/>
            <person name="Sakamoto S."/>
            <person name="Ohme-Takagi M."/>
            <person name="Yagi M."/>
            <person name="Zeng S.J."/>
            <person name="Shen C.Y."/>
            <person name="Yeh C.M."/>
            <person name="Luo Y.B."/>
            <person name="Tsai W.C."/>
            <person name="Van de Peer Y."/>
            <person name="Liu Z.J."/>
        </authorList>
    </citation>
    <scope>NUCLEOTIDE SEQUENCE [LARGE SCALE GENOMIC DNA]</scope>
    <source>
        <strain evidence="10">cv. Shenzhen</strain>
        <tissue evidence="9">Stem</tissue>
    </source>
</reference>
<dbReference type="Pfam" id="PF25579">
    <property type="entry name" value="TPR_TRIP12_N"/>
    <property type="match status" value="1"/>
</dbReference>
<dbReference type="PANTHER" id="PTHR45670">
    <property type="entry name" value="E3 UBIQUITIN-PROTEIN LIGASE TRIP12"/>
    <property type="match status" value="1"/>
</dbReference>
<organism evidence="9 10">
    <name type="scientific">Apostasia shenzhenica</name>
    <dbReference type="NCBI Taxonomy" id="1088818"/>
    <lineage>
        <taxon>Eukaryota</taxon>
        <taxon>Viridiplantae</taxon>
        <taxon>Streptophyta</taxon>
        <taxon>Embryophyta</taxon>
        <taxon>Tracheophyta</taxon>
        <taxon>Spermatophyta</taxon>
        <taxon>Magnoliopsida</taxon>
        <taxon>Liliopsida</taxon>
        <taxon>Asparagales</taxon>
        <taxon>Orchidaceae</taxon>
        <taxon>Apostasioideae</taxon>
        <taxon>Apostasia</taxon>
    </lineage>
</organism>
<evidence type="ECO:0000259" key="8">
    <source>
        <dbReference type="PROSITE" id="PS50237"/>
    </source>
</evidence>
<dbReference type="OrthoDB" id="423283at2759"/>
<sequence>MDRGRKRPEVADQLPADKRACSSSEFRPVPICTSASAAAPSSSASTVPPPSSSEPADCEMESSSSGRGGGDSAYGSCDSDDDHHFQPRGGCGTSRVKFQRIISCVEGDDAGPSSQVAALTELCEALSFCIEDSFDHFPVEATVPVLVRLAGSEGNPDIMLLAIRAITYLCDVMPRSADALVRHGVLPVLCGRLLAIEYLDVAEQSLQALEKISRKQPVPCLQAGTIMAVLGFIDFFSTSVQRVALSTVANVCKKLPSDCSVMVLEAVPTLCNLLQYDDCKLVETALTCLIRITDCFCNSSEILDELCKHGIINKSLHLMTIDGRTTISQSTFMGLIGLLTKLASVSLIAVTTLFELGVSIMLKKILMAPGLLSETSYSNPEGVHYNQVHEVLKLLNQLVPSAATDDANIQLVLAKEKILGDQATSFQQFSADMLPILIEVVKSGASLRVCYGCISCINNIIYFSSADMLEDVVKNSNIASFLASLLARKDHHLLISALKIVELLMRKLPHVFSSSFVKEGVVHSIDLICNEQLQLVGKQSYQQDNQVASQDVFRCLCYAFDSPNASSSERKSCKHEKDAPYNLAKKIKATYFSDTSENCERCMSEILKKLKLFCTELNENIDCTSYIGGCAQTEEHLCQLLGQIMAEINSGDVMSSFEFIESGIVRSLAHYLSNGRYLHEAFSGCTSSLCPSILKRLQQFLGILLSKDLQNSDQMLLTSLTQKLQNALSSVDDFPVIMSQFFKCRSSYSDVPTRHATLHPCLKVRFVREEGELQLSDYSEIVSIELSLSFDSIARYLWPKVNTSMRVEHRELKGKDVTETSITVSGSTCQEEMIGQEPLHRMLQKLPDSHRLESRIKQEQQSSVEDTSMKLQEMMTESNCNSSSSDGGRTEGRNFFCPCNDDSSPKLVFSIEGKELDKSTTLYQAILQFQINVETDIVVGPKFWTDVYKVSYRRAVPNVIKSDASCGDLQSSLFEGKTGYPWRELSFVSTLLRAELPCKLYKAHASYDLLFIMKILEGLNHFSSYLLTYERIVLFAEGRMTKFDDLKVATPSIPQIEFINRKLTDKLEQQMQDPLASSTGSMPSWCDQLIKACPFLFSFEVRCKYFRLNAFGPGKIQLNQVQILNNAYFGSASVRRPSSGWSHRKKFRVNRSDILESAAKMMASHSQSKVVVEVEYDDEVGTGLGPTMEFFTLVSHEFQKTGMDMWRDSGLSSDIQTSKYADESALVYTDFGLFPRPWSAPSCELDECQFSDVIKKFFLLGQFIAMAIKDGRILDITFSRSFYKLMLHQELGIYDIQSFDPELGKTLLEFQALCYRKRFLESAYKDNLKDDADLCFRSTKIEDLCLDFTLPGYTDYALSSANDSKMVNISNLEEFVSLVVDATINGGISKQVQAFESGFNEVFPMNTLQIFSEAELELLLCGERDTWTFSDLLDHVKFDHGYTASSPPIINLLETIQEFTSDQQRAFLQFVTGAPRLPPGGLAALNPKLTIVRKVCNYEVDMDLPSVMTCANYLKLPPYSTKERMKQRMLYAITEGQGSFHLS</sequence>
<feature type="domain" description="HECT" evidence="8">
    <location>
        <begin position="1167"/>
        <end position="1543"/>
    </location>
</feature>
<proteinExistence type="inferred from homology"/>
<protein>
    <recommendedName>
        <fullName evidence="3">HECT-type E3 ubiquitin transferase</fullName>
        <ecNumber evidence="3">2.3.2.26</ecNumber>
    </recommendedName>
</protein>
<dbReference type="InterPro" id="IPR016024">
    <property type="entry name" value="ARM-type_fold"/>
</dbReference>
<dbReference type="EC" id="2.3.2.26" evidence="3"/>
<dbReference type="InterPro" id="IPR057948">
    <property type="entry name" value="TPR_TRIP12_N"/>
</dbReference>
<dbReference type="GO" id="GO:0000209">
    <property type="term" value="P:protein polyubiquitination"/>
    <property type="evidence" value="ECO:0007669"/>
    <property type="project" value="TreeGrafter"/>
</dbReference>
<gene>
    <name evidence="9" type="primary">UPL4</name>
    <name evidence="9" type="ORF">AXF42_Ash008135</name>
</gene>
<dbReference type="PROSITE" id="PS50237">
    <property type="entry name" value="HECT"/>
    <property type="match status" value="1"/>
</dbReference>
<evidence type="ECO:0000256" key="7">
    <source>
        <dbReference type="SAM" id="MobiDB-lite"/>
    </source>
</evidence>
<dbReference type="FunFam" id="3.30.2410.10:FF:000007">
    <property type="entry name" value="Putative E3 ubiquitin-protein ligase HECTD1"/>
    <property type="match status" value="1"/>
</dbReference>
<evidence type="ECO:0000256" key="1">
    <source>
        <dbReference type="ARBA" id="ARBA00000885"/>
    </source>
</evidence>
<feature type="region of interest" description="Disordered" evidence="7">
    <location>
        <begin position="35"/>
        <end position="79"/>
    </location>
</feature>
<name>A0A2I0A8P2_9ASPA</name>
<keyword evidence="10" id="KW-1185">Reference proteome</keyword>
<dbReference type="Pfam" id="PF00632">
    <property type="entry name" value="HECT"/>
    <property type="match status" value="1"/>
</dbReference>
<evidence type="ECO:0000313" key="9">
    <source>
        <dbReference type="EMBL" id="PKA51906.1"/>
    </source>
</evidence>
<feature type="compositionally biased region" description="Low complexity" evidence="7">
    <location>
        <begin position="35"/>
        <end position="46"/>
    </location>
</feature>
<dbReference type="SMART" id="SM00119">
    <property type="entry name" value="HECTc"/>
    <property type="match status" value="1"/>
</dbReference>
<evidence type="ECO:0000313" key="10">
    <source>
        <dbReference type="Proteomes" id="UP000236161"/>
    </source>
</evidence>
<evidence type="ECO:0000256" key="3">
    <source>
        <dbReference type="ARBA" id="ARBA00012485"/>
    </source>
</evidence>
<dbReference type="PANTHER" id="PTHR45670:SF10">
    <property type="entry name" value="E3 UBIQUITIN-PROTEIN LIGASE UPL4"/>
    <property type="match status" value="1"/>
</dbReference>
<evidence type="ECO:0000256" key="2">
    <source>
        <dbReference type="ARBA" id="ARBA00006331"/>
    </source>
</evidence>
<dbReference type="GO" id="GO:0043161">
    <property type="term" value="P:proteasome-mediated ubiquitin-dependent protein catabolic process"/>
    <property type="evidence" value="ECO:0007669"/>
    <property type="project" value="TreeGrafter"/>
</dbReference>
<dbReference type="Gene3D" id="3.30.2410.10">
    <property type="entry name" value="Hect, E3 ligase catalytic domain"/>
    <property type="match status" value="1"/>
</dbReference>
<feature type="compositionally biased region" description="Basic and acidic residues" evidence="7">
    <location>
        <begin position="1"/>
        <end position="20"/>
    </location>
</feature>
<accession>A0A2I0A8P2</accession>
<dbReference type="Gene3D" id="3.90.1750.10">
    <property type="entry name" value="Hect, E3 ligase catalytic domains"/>
    <property type="match status" value="1"/>
</dbReference>
<evidence type="ECO:0000256" key="4">
    <source>
        <dbReference type="ARBA" id="ARBA00022679"/>
    </source>
</evidence>
<feature type="region of interest" description="Disordered" evidence="7">
    <location>
        <begin position="1"/>
        <end position="22"/>
    </location>
</feature>
<dbReference type="InterPro" id="IPR011989">
    <property type="entry name" value="ARM-like"/>
</dbReference>
<dbReference type="Proteomes" id="UP000236161">
    <property type="component" value="Unassembled WGS sequence"/>
</dbReference>
<dbReference type="InterPro" id="IPR000569">
    <property type="entry name" value="HECT_dom"/>
</dbReference>
<dbReference type="InterPro" id="IPR035983">
    <property type="entry name" value="Hect_E3_ubiquitin_ligase"/>
</dbReference>
<dbReference type="SUPFAM" id="SSF56204">
    <property type="entry name" value="Hect, E3 ligase catalytic domain"/>
    <property type="match status" value="1"/>
</dbReference>
<dbReference type="InterPro" id="IPR045322">
    <property type="entry name" value="HECTD1/TRIP12-like"/>
</dbReference>
<dbReference type="SUPFAM" id="SSF48371">
    <property type="entry name" value="ARM repeat"/>
    <property type="match status" value="2"/>
</dbReference>
<keyword evidence="4" id="KW-0808">Transferase</keyword>
<evidence type="ECO:0000256" key="6">
    <source>
        <dbReference type="PROSITE-ProRule" id="PRU00104"/>
    </source>
</evidence>
<comment type="catalytic activity">
    <reaction evidence="1">
        <text>S-ubiquitinyl-[E2 ubiquitin-conjugating enzyme]-L-cysteine + [acceptor protein]-L-lysine = [E2 ubiquitin-conjugating enzyme]-L-cysteine + N(6)-ubiquitinyl-[acceptor protein]-L-lysine.</text>
        <dbReference type="EC" id="2.3.2.26"/>
    </reaction>
</comment>
<dbReference type="Gene3D" id="1.25.10.10">
    <property type="entry name" value="Leucine-rich Repeat Variant"/>
    <property type="match status" value="1"/>
</dbReference>
<dbReference type="GO" id="GO:0061630">
    <property type="term" value="F:ubiquitin protein ligase activity"/>
    <property type="evidence" value="ECO:0007669"/>
    <property type="project" value="UniProtKB-EC"/>
</dbReference>
<dbReference type="CDD" id="cd00078">
    <property type="entry name" value="HECTc"/>
    <property type="match status" value="1"/>
</dbReference>